<proteinExistence type="predicted"/>
<protein>
    <submittedName>
        <fullName evidence="1">N-acetyltransferase</fullName>
    </submittedName>
</protein>
<dbReference type="EMBL" id="BROD01000001">
    <property type="protein sequence ID" value="GKX66236.1"/>
    <property type="molecule type" value="Genomic_DNA"/>
</dbReference>
<comment type="caution">
    <text evidence="1">The sequence shown here is derived from an EMBL/GenBank/DDBJ whole genome shotgun (WGS) entry which is preliminary data.</text>
</comment>
<keyword evidence="2" id="KW-1185">Reference proteome</keyword>
<accession>A0ACB5RB08</accession>
<evidence type="ECO:0000313" key="1">
    <source>
        <dbReference type="EMBL" id="GKX66236.1"/>
    </source>
</evidence>
<reference evidence="1" key="1">
    <citation type="journal article" date="2025" name="Int. J. Syst. Evol. Microbiol.">
        <title>Inconstantimicrobium mannanitabidum sp. nov., a novel member of the family Clostridiaceae isolated from anoxic soil under the treatment of reductive soil disinfestation.</title>
        <authorList>
            <person name="Ueki A."/>
            <person name="Tonouchi A."/>
            <person name="Honma S."/>
            <person name="Kaku N."/>
            <person name="Ueki K."/>
        </authorList>
    </citation>
    <scope>NUCLEOTIDE SEQUENCE</scope>
    <source>
        <strain evidence="1">TW13</strain>
    </source>
</reference>
<name>A0ACB5RB08_9CLOT</name>
<dbReference type="Proteomes" id="UP001058074">
    <property type="component" value="Unassembled WGS sequence"/>
</dbReference>
<sequence>MEFRKTDIMDINQVMNIIKQAQTYFKNQGIDQWQNNYPNTETIRKDIENNYSYVLIKEHNIVATAAISFDGEKTYNNIYDGQWITNEDYAVIHRIAVDSNYKGSGLSSEIIKNVEMLCLNRGIHSIKVDTHEENLSMQKMLKKNEFEYCGIIYLEDGSKRIAFEKKLD</sequence>
<organism evidence="1 2">
    <name type="scientific">Inconstantimicrobium mannanitabidum</name>
    <dbReference type="NCBI Taxonomy" id="1604901"/>
    <lineage>
        <taxon>Bacteria</taxon>
        <taxon>Bacillati</taxon>
        <taxon>Bacillota</taxon>
        <taxon>Clostridia</taxon>
        <taxon>Eubacteriales</taxon>
        <taxon>Clostridiaceae</taxon>
        <taxon>Inconstantimicrobium</taxon>
    </lineage>
</organism>
<evidence type="ECO:0000313" key="2">
    <source>
        <dbReference type="Proteomes" id="UP001058074"/>
    </source>
</evidence>
<gene>
    <name evidence="1" type="ORF">rsdtw13_14940</name>
</gene>